<feature type="transmembrane region" description="Helical" evidence="9">
    <location>
        <begin position="571"/>
        <end position="589"/>
    </location>
</feature>
<dbReference type="Pfam" id="PF01740">
    <property type="entry name" value="STAS"/>
    <property type="match status" value="1"/>
</dbReference>
<dbReference type="Gene3D" id="2.60.120.10">
    <property type="entry name" value="Jelly Rolls"/>
    <property type="match status" value="1"/>
</dbReference>
<feature type="domain" description="STAS" evidence="11">
    <location>
        <begin position="673"/>
        <end position="782"/>
    </location>
</feature>
<dbReference type="InterPro" id="IPR002645">
    <property type="entry name" value="STAS_dom"/>
</dbReference>
<feature type="transmembrane region" description="Helical" evidence="9">
    <location>
        <begin position="306"/>
        <end position="328"/>
    </location>
</feature>
<keyword evidence="2" id="KW-0813">Transport</keyword>
<dbReference type="GO" id="GO:0000329">
    <property type="term" value="C:fungal-type vacuole membrane"/>
    <property type="evidence" value="ECO:0007669"/>
    <property type="project" value="EnsemblFungi"/>
</dbReference>
<evidence type="ECO:0000256" key="2">
    <source>
        <dbReference type="ARBA" id="ARBA00022448"/>
    </source>
</evidence>
<gene>
    <name evidence="12" type="ORF">LADA_0B04632G</name>
</gene>
<proteinExistence type="predicted"/>
<evidence type="ECO:0000256" key="1">
    <source>
        <dbReference type="ARBA" id="ARBA00004128"/>
    </source>
</evidence>
<dbReference type="SUPFAM" id="SSF51206">
    <property type="entry name" value="cAMP-binding domain-like"/>
    <property type="match status" value="1"/>
</dbReference>
<dbReference type="AlphaFoldDB" id="A0A1G4ISV2"/>
<dbReference type="InterPro" id="IPR018490">
    <property type="entry name" value="cNMP-bd_dom_sf"/>
</dbReference>
<dbReference type="STRING" id="1266660.A0A1G4ISV2"/>
<evidence type="ECO:0000256" key="9">
    <source>
        <dbReference type="SAM" id="Phobius"/>
    </source>
</evidence>
<evidence type="ECO:0000259" key="10">
    <source>
        <dbReference type="Pfam" id="PF00916"/>
    </source>
</evidence>
<keyword evidence="6 9" id="KW-1133">Transmembrane helix</keyword>
<dbReference type="GO" id="GO:0015174">
    <property type="term" value="F:basic amino acid transmembrane transporter activity"/>
    <property type="evidence" value="ECO:0007669"/>
    <property type="project" value="EnsemblFungi"/>
</dbReference>
<evidence type="ECO:0000256" key="4">
    <source>
        <dbReference type="ARBA" id="ARBA00022692"/>
    </source>
</evidence>
<feature type="transmembrane region" description="Helical" evidence="9">
    <location>
        <begin position="218"/>
        <end position="239"/>
    </location>
</feature>
<dbReference type="OrthoDB" id="409725at2759"/>
<dbReference type="FunFam" id="3.30.750.24:FF:000012">
    <property type="entry name" value="Sulfate transporter family protein"/>
    <property type="match status" value="1"/>
</dbReference>
<dbReference type="PANTHER" id="PTHR43310:SF4">
    <property type="entry name" value="AFR304WP"/>
    <property type="match status" value="1"/>
</dbReference>
<feature type="domain" description="SLC26A/SulP transporter" evidence="10">
    <location>
        <begin position="213"/>
        <end position="610"/>
    </location>
</feature>
<dbReference type="EMBL" id="LT598456">
    <property type="protein sequence ID" value="SCU80024.1"/>
    <property type="molecule type" value="Genomic_DNA"/>
</dbReference>
<organism evidence="12 13">
    <name type="scientific">Lachancea dasiensis</name>
    <dbReference type="NCBI Taxonomy" id="1072105"/>
    <lineage>
        <taxon>Eukaryota</taxon>
        <taxon>Fungi</taxon>
        <taxon>Dikarya</taxon>
        <taxon>Ascomycota</taxon>
        <taxon>Saccharomycotina</taxon>
        <taxon>Saccharomycetes</taxon>
        <taxon>Saccharomycetales</taxon>
        <taxon>Saccharomycetaceae</taxon>
        <taxon>Lachancea</taxon>
    </lineage>
</organism>
<feature type="region of interest" description="Disordered" evidence="8">
    <location>
        <begin position="16"/>
        <end position="67"/>
    </location>
</feature>
<keyword evidence="4 9" id="KW-0812">Transmembrane</keyword>
<dbReference type="SUPFAM" id="SSF52091">
    <property type="entry name" value="SpoIIaa-like"/>
    <property type="match status" value="1"/>
</dbReference>
<feature type="compositionally biased region" description="Polar residues" evidence="8">
    <location>
        <begin position="16"/>
        <end position="26"/>
    </location>
</feature>
<comment type="subcellular location">
    <subcellularLocation>
        <location evidence="1">Vacuole membrane</location>
        <topology evidence="1">Multi-pass membrane protein</topology>
    </subcellularLocation>
</comment>
<dbReference type="PANTHER" id="PTHR43310">
    <property type="entry name" value="SULFATE TRANSPORTER YBAR-RELATED"/>
    <property type="match status" value="1"/>
</dbReference>
<feature type="transmembrane region" description="Helical" evidence="9">
    <location>
        <begin position="387"/>
        <end position="403"/>
    </location>
</feature>
<evidence type="ECO:0000256" key="3">
    <source>
        <dbReference type="ARBA" id="ARBA00022554"/>
    </source>
</evidence>
<dbReference type="Gene3D" id="3.30.750.24">
    <property type="entry name" value="STAS domain"/>
    <property type="match status" value="1"/>
</dbReference>
<reference evidence="13" key="1">
    <citation type="submission" date="2016-03" db="EMBL/GenBank/DDBJ databases">
        <authorList>
            <person name="Devillers H."/>
        </authorList>
    </citation>
    <scope>NUCLEOTIDE SEQUENCE [LARGE SCALE GENOMIC DNA]</scope>
</reference>
<protein>
    <submittedName>
        <fullName evidence="12">LADA_0B04632g1_1</fullName>
    </submittedName>
</protein>
<dbReference type="GO" id="GO:0034618">
    <property type="term" value="F:arginine binding"/>
    <property type="evidence" value="ECO:0007669"/>
    <property type="project" value="EnsemblFungi"/>
</dbReference>
<dbReference type="InterPro" id="IPR052706">
    <property type="entry name" value="Membrane-Transporter-like"/>
</dbReference>
<feature type="compositionally biased region" description="Polar residues" evidence="8">
    <location>
        <begin position="32"/>
        <end position="49"/>
    </location>
</feature>
<dbReference type="InterPro" id="IPR036513">
    <property type="entry name" value="STAS_dom_sf"/>
</dbReference>
<keyword evidence="3" id="KW-0926">Vacuole</keyword>
<evidence type="ECO:0000259" key="11">
    <source>
        <dbReference type="Pfam" id="PF01740"/>
    </source>
</evidence>
<sequence length="1012" mass="112850">MASQWKKRHSLSEAISVSLGLQSQPNGDPGTSPFTRGNQFAQGSTSSPHQYLGRSYMGTFSPPAPISDERIISSESQSSFRPHDQVQSIHQPVNLHRQTAALSNEFNGELELENQLDPLQDMDETKDLRSSLDDTDLLVSESLRNRALSQGQGQDDVSTELMARQRSGDLEYGAVDRSNDQYVSLQSADDSDYLSPHAPTVDKITFTLKRAISYIPSVILGLLLNILDGLSYGMIIFPITEPIFANLGSTGLSMFYVSCIVSQVTYSCGLSAFKNAIGSEMIEITPFYHAMAASITSQLGDQNDRIITTTIFCYAISSIMTGVVFYVLGKMRLGKIVSFFPRHILIGCIGGVGYFLVATGFEVTTRAAKFEYSFEFLSSLFTDLPTFGKWGLSAGLTITLLIIQHAFENSLVLPTFYILALVLFHFIVALVPNLSLDSLRDSGWIFPATGSSESWYDFYKLYDIRLVCWPIIFKQIPKMLALTFFGILHVPINVPALAMSVGLDKFDVDRELIAHGYSNFLSGLIGSVQNYLVYTNSVLFIRAGADGTLAGLMLAAATFAVMAAGPVVVSYIPICIVGSLIFLLGYELLKESLYDTWSKLNKFEYATVVVIVLTMGVFDFVFGIIVGILIACFSFLVDSTKLQTVNGEFDGQVARSTVHRDYIQTQFLNKIGEQIHVLKLQNILFFGTILSIEERIDKLLEISDNDSSKQRIKFLILDFKNINADNIDYSAAEGFNRIKRFTSTKRITLIISSIQSTDRIYSTFNKVGLLDRVELFGDLNSALEWCENELLLQFKELRAKPRLQAEKKRDRAMSRALLPANTPRNNQFVSVAQKLLTDEQSMPSFKQSYREEQPVLPLLFASLQRFLPQDSSSNGALKDSELQLWSALGKYFVKTKLAAQTVLPHRENIFFVIESGMVKLTYNLRQGQLYEVMSGKTCYGVMSAHNSSFRANPVSCVEVSTETDCSLWIIDDKGLNKLKKDNPQLFTEVLLITLCINQDRLKELLGYCLVSS</sequence>
<evidence type="ECO:0000313" key="12">
    <source>
        <dbReference type="EMBL" id="SCU80024.1"/>
    </source>
</evidence>
<dbReference type="InterPro" id="IPR014710">
    <property type="entry name" value="RmlC-like_jellyroll"/>
</dbReference>
<dbReference type="CDD" id="cd07042">
    <property type="entry name" value="STAS_SulP_like_sulfate_transporter"/>
    <property type="match status" value="1"/>
</dbReference>
<dbReference type="Proteomes" id="UP000190274">
    <property type="component" value="Chromosome B"/>
</dbReference>
<dbReference type="GO" id="GO:0034490">
    <property type="term" value="P:basic amino acid transmembrane import into vacuole"/>
    <property type="evidence" value="ECO:0007669"/>
    <property type="project" value="EnsemblFungi"/>
</dbReference>
<dbReference type="Pfam" id="PF00916">
    <property type="entry name" value="Sulfate_transp"/>
    <property type="match status" value="1"/>
</dbReference>
<evidence type="ECO:0000313" key="13">
    <source>
        <dbReference type="Proteomes" id="UP000190274"/>
    </source>
</evidence>
<dbReference type="InterPro" id="IPR011547">
    <property type="entry name" value="SLC26A/SulP_dom"/>
</dbReference>
<feature type="transmembrane region" description="Helical" evidence="9">
    <location>
        <begin position="415"/>
        <end position="435"/>
    </location>
</feature>
<evidence type="ECO:0000256" key="7">
    <source>
        <dbReference type="ARBA" id="ARBA00023136"/>
    </source>
</evidence>
<evidence type="ECO:0000256" key="8">
    <source>
        <dbReference type="SAM" id="MobiDB-lite"/>
    </source>
</evidence>
<feature type="transmembrane region" description="Helical" evidence="9">
    <location>
        <begin position="340"/>
        <end position="361"/>
    </location>
</feature>
<feature type="transmembrane region" description="Helical" evidence="9">
    <location>
        <begin position="480"/>
        <end position="500"/>
    </location>
</feature>
<feature type="transmembrane region" description="Helical" evidence="9">
    <location>
        <begin position="548"/>
        <end position="565"/>
    </location>
</feature>
<keyword evidence="13" id="KW-1185">Reference proteome</keyword>
<evidence type="ECO:0000256" key="6">
    <source>
        <dbReference type="ARBA" id="ARBA00022989"/>
    </source>
</evidence>
<evidence type="ECO:0000256" key="5">
    <source>
        <dbReference type="ARBA" id="ARBA00022970"/>
    </source>
</evidence>
<feature type="transmembrane region" description="Helical" evidence="9">
    <location>
        <begin position="520"/>
        <end position="541"/>
    </location>
</feature>
<feature type="transmembrane region" description="Helical" evidence="9">
    <location>
        <begin position="610"/>
        <end position="636"/>
    </location>
</feature>
<name>A0A1G4ISV2_9SACH</name>
<keyword evidence="7 9" id="KW-0472">Membrane</keyword>
<keyword evidence="5" id="KW-0029">Amino-acid transport</keyword>
<accession>A0A1G4ISV2</accession>